<dbReference type="AlphaFoldDB" id="A0A139H0Y2"/>
<proteinExistence type="predicted"/>
<evidence type="ECO:0000313" key="1">
    <source>
        <dbReference type="EMBL" id="KXS96115.1"/>
    </source>
</evidence>
<sequence>MSLTLSRPTHQKSAERVLHREQHPICEAAIRISDADVAANTTYYLNESVRDPGIQSSFPDHVRGVAIIPDSGLASTLGTDKDESILHMMPIPKFLISTLC</sequence>
<accession>A0A139H0Y2</accession>
<dbReference type="Proteomes" id="UP000070133">
    <property type="component" value="Unassembled WGS sequence"/>
</dbReference>
<keyword evidence="2" id="KW-1185">Reference proteome</keyword>
<protein>
    <submittedName>
        <fullName evidence="1">Uncharacterized protein</fullName>
    </submittedName>
</protein>
<dbReference type="EMBL" id="LFZN01000186">
    <property type="protein sequence ID" value="KXS96115.1"/>
    <property type="molecule type" value="Genomic_DNA"/>
</dbReference>
<name>A0A139H0Y2_9PEZI</name>
<gene>
    <name evidence="1" type="ORF">AC578_7786</name>
</gene>
<organism evidence="1 2">
    <name type="scientific">Pseudocercospora eumusae</name>
    <dbReference type="NCBI Taxonomy" id="321146"/>
    <lineage>
        <taxon>Eukaryota</taxon>
        <taxon>Fungi</taxon>
        <taxon>Dikarya</taxon>
        <taxon>Ascomycota</taxon>
        <taxon>Pezizomycotina</taxon>
        <taxon>Dothideomycetes</taxon>
        <taxon>Dothideomycetidae</taxon>
        <taxon>Mycosphaerellales</taxon>
        <taxon>Mycosphaerellaceae</taxon>
        <taxon>Pseudocercospora</taxon>
    </lineage>
</organism>
<comment type="caution">
    <text evidence="1">The sequence shown here is derived from an EMBL/GenBank/DDBJ whole genome shotgun (WGS) entry which is preliminary data.</text>
</comment>
<reference evidence="1 2" key="1">
    <citation type="submission" date="2015-07" db="EMBL/GenBank/DDBJ databases">
        <title>Comparative genomics of the Sigatoka disease complex on banana suggests a link between parallel evolutionary changes in Pseudocercospora fijiensis and Pseudocercospora eumusae and increased virulence on the banana host.</title>
        <authorList>
            <person name="Chang T.-C."/>
            <person name="Salvucci A."/>
            <person name="Crous P.W."/>
            <person name="Stergiopoulos I."/>
        </authorList>
    </citation>
    <scope>NUCLEOTIDE SEQUENCE [LARGE SCALE GENOMIC DNA]</scope>
    <source>
        <strain evidence="1 2">CBS 114824</strain>
    </source>
</reference>
<evidence type="ECO:0000313" key="2">
    <source>
        <dbReference type="Proteomes" id="UP000070133"/>
    </source>
</evidence>